<evidence type="ECO:0000313" key="2">
    <source>
        <dbReference type="EMBL" id="EEC84477.1"/>
    </source>
</evidence>
<proteinExistence type="predicted"/>
<protein>
    <submittedName>
        <fullName evidence="2">Uncharacterized protein</fullName>
    </submittedName>
</protein>
<name>B8BEY5_ORYSI</name>
<dbReference type="HOGENOM" id="CLU_1889221_0_0_1"/>
<feature type="compositionally biased region" description="Basic and acidic residues" evidence="1">
    <location>
        <begin position="69"/>
        <end position="78"/>
    </location>
</feature>
<keyword evidence="3" id="KW-1185">Reference proteome</keyword>
<gene>
    <name evidence="2" type="ORF">OsI_31136</name>
</gene>
<evidence type="ECO:0000313" key="3">
    <source>
        <dbReference type="Proteomes" id="UP000007015"/>
    </source>
</evidence>
<dbReference type="Proteomes" id="UP000007015">
    <property type="component" value="Chromosome 9"/>
</dbReference>
<dbReference type="EMBL" id="CM000134">
    <property type="protein sequence ID" value="EEC84477.1"/>
    <property type="molecule type" value="Genomic_DNA"/>
</dbReference>
<dbReference type="Gramene" id="BGIOSGA030647-TA">
    <property type="protein sequence ID" value="BGIOSGA030647-PA"/>
    <property type="gene ID" value="BGIOSGA030647"/>
</dbReference>
<feature type="region of interest" description="Disordered" evidence="1">
    <location>
        <begin position="62"/>
        <end position="86"/>
    </location>
</feature>
<accession>B8BEY5</accession>
<sequence length="135" mass="13846">MRRAVHLHQDAPLEVVNGGGRRIVAAAAQSGSSIAVLITMAGGGRKTDAEATKIQQLTVVSTAGGRGRRREEDHDHRRGCTNPATQPREAVTTHTVVVAGRHAARRRAEVHAVVGAGGAGEGAGLVVLGVAVADL</sequence>
<organism evidence="2 3">
    <name type="scientific">Oryza sativa subsp. indica</name>
    <name type="common">Rice</name>
    <dbReference type="NCBI Taxonomy" id="39946"/>
    <lineage>
        <taxon>Eukaryota</taxon>
        <taxon>Viridiplantae</taxon>
        <taxon>Streptophyta</taxon>
        <taxon>Embryophyta</taxon>
        <taxon>Tracheophyta</taxon>
        <taxon>Spermatophyta</taxon>
        <taxon>Magnoliopsida</taxon>
        <taxon>Liliopsida</taxon>
        <taxon>Poales</taxon>
        <taxon>Poaceae</taxon>
        <taxon>BOP clade</taxon>
        <taxon>Oryzoideae</taxon>
        <taxon>Oryzeae</taxon>
        <taxon>Oryzinae</taxon>
        <taxon>Oryza</taxon>
        <taxon>Oryza sativa</taxon>
    </lineage>
</organism>
<reference evidence="2 3" key="1">
    <citation type="journal article" date="2005" name="PLoS Biol.">
        <title>The genomes of Oryza sativa: a history of duplications.</title>
        <authorList>
            <person name="Yu J."/>
            <person name="Wang J."/>
            <person name="Lin W."/>
            <person name="Li S."/>
            <person name="Li H."/>
            <person name="Zhou J."/>
            <person name="Ni P."/>
            <person name="Dong W."/>
            <person name="Hu S."/>
            <person name="Zeng C."/>
            <person name="Zhang J."/>
            <person name="Zhang Y."/>
            <person name="Li R."/>
            <person name="Xu Z."/>
            <person name="Li S."/>
            <person name="Li X."/>
            <person name="Zheng H."/>
            <person name="Cong L."/>
            <person name="Lin L."/>
            <person name="Yin J."/>
            <person name="Geng J."/>
            <person name="Li G."/>
            <person name="Shi J."/>
            <person name="Liu J."/>
            <person name="Lv H."/>
            <person name="Li J."/>
            <person name="Wang J."/>
            <person name="Deng Y."/>
            <person name="Ran L."/>
            <person name="Shi X."/>
            <person name="Wang X."/>
            <person name="Wu Q."/>
            <person name="Li C."/>
            <person name="Ren X."/>
            <person name="Wang J."/>
            <person name="Wang X."/>
            <person name="Li D."/>
            <person name="Liu D."/>
            <person name="Zhang X."/>
            <person name="Ji Z."/>
            <person name="Zhao W."/>
            <person name="Sun Y."/>
            <person name="Zhang Z."/>
            <person name="Bao J."/>
            <person name="Han Y."/>
            <person name="Dong L."/>
            <person name="Ji J."/>
            <person name="Chen P."/>
            <person name="Wu S."/>
            <person name="Liu J."/>
            <person name="Xiao Y."/>
            <person name="Bu D."/>
            <person name="Tan J."/>
            <person name="Yang L."/>
            <person name="Ye C."/>
            <person name="Zhang J."/>
            <person name="Xu J."/>
            <person name="Zhou Y."/>
            <person name="Yu Y."/>
            <person name="Zhang B."/>
            <person name="Zhuang S."/>
            <person name="Wei H."/>
            <person name="Liu B."/>
            <person name="Lei M."/>
            <person name="Yu H."/>
            <person name="Li Y."/>
            <person name="Xu H."/>
            <person name="Wei S."/>
            <person name="He X."/>
            <person name="Fang L."/>
            <person name="Zhang Z."/>
            <person name="Zhang Y."/>
            <person name="Huang X."/>
            <person name="Su Z."/>
            <person name="Tong W."/>
            <person name="Li J."/>
            <person name="Tong Z."/>
            <person name="Li S."/>
            <person name="Ye J."/>
            <person name="Wang L."/>
            <person name="Fang L."/>
            <person name="Lei T."/>
            <person name="Chen C."/>
            <person name="Chen H."/>
            <person name="Xu Z."/>
            <person name="Li H."/>
            <person name="Huang H."/>
            <person name="Zhang F."/>
            <person name="Xu H."/>
            <person name="Li N."/>
            <person name="Zhao C."/>
            <person name="Li S."/>
            <person name="Dong L."/>
            <person name="Huang Y."/>
            <person name="Li L."/>
            <person name="Xi Y."/>
            <person name="Qi Q."/>
            <person name="Li W."/>
            <person name="Zhang B."/>
            <person name="Hu W."/>
            <person name="Zhang Y."/>
            <person name="Tian X."/>
            <person name="Jiao Y."/>
            <person name="Liang X."/>
            <person name="Jin J."/>
            <person name="Gao L."/>
            <person name="Zheng W."/>
            <person name="Hao B."/>
            <person name="Liu S."/>
            <person name="Wang W."/>
            <person name="Yuan L."/>
            <person name="Cao M."/>
            <person name="McDermott J."/>
            <person name="Samudrala R."/>
            <person name="Wang J."/>
            <person name="Wong G.K."/>
            <person name="Yang H."/>
        </authorList>
    </citation>
    <scope>NUCLEOTIDE SEQUENCE [LARGE SCALE GENOMIC DNA]</scope>
    <source>
        <strain evidence="3">cv. 93-11</strain>
    </source>
</reference>
<evidence type="ECO:0000256" key="1">
    <source>
        <dbReference type="SAM" id="MobiDB-lite"/>
    </source>
</evidence>
<dbReference type="AlphaFoldDB" id="B8BEY5"/>